<keyword evidence="2" id="KW-0812">Transmembrane</keyword>
<evidence type="ECO:0000256" key="5">
    <source>
        <dbReference type="ARBA" id="ARBA00023136"/>
    </source>
</evidence>
<dbReference type="Proteomes" id="UP000253551">
    <property type="component" value="Unassembled WGS sequence"/>
</dbReference>
<proteinExistence type="predicted"/>
<evidence type="ECO:0000256" key="2">
    <source>
        <dbReference type="ARBA" id="ARBA00022692"/>
    </source>
</evidence>
<dbReference type="GO" id="GO:0035269">
    <property type="term" value="P:protein O-linked glycosylation via mannose"/>
    <property type="evidence" value="ECO:0007669"/>
    <property type="project" value="TreeGrafter"/>
</dbReference>
<evidence type="ECO:0000313" key="7">
    <source>
        <dbReference type="EMBL" id="RCH91069.1"/>
    </source>
</evidence>
<evidence type="ECO:0000256" key="3">
    <source>
        <dbReference type="ARBA" id="ARBA00022968"/>
    </source>
</evidence>
<dbReference type="AlphaFoldDB" id="A0A367JMH7"/>
<dbReference type="OrthoDB" id="3056235at2759"/>
<dbReference type="STRING" id="4846.A0A367JMH7"/>
<evidence type="ECO:0000313" key="8">
    <source>
        <dbReference type="Proteomes" id="UP000253551"/>
    </source>
</evidence>
<keyword evidence="5" id="KW-0472">Membrane</keyword>
<dbReference type="EMBL" id="PJQM01003052">
    <property type="protein sequence ID" value="RCH91069.1"/>
    <property type="molecule type" value="Genomic_DNA"/>
</dbReference>
<dbReference type="InterPro" id="IPR051292">
    <property type="entry name" value="Xyl/GlcA_transferase"/>
</dbReference>
<dbReference type="PANTHER" id="PTHR12270:SF25">
    <property type="entry name" value="GLYCOSYLTRANSFERASE-LIKE PROTEIN LARGE"/>
    <property type="match status" value="1"/>
</dbReference>
<sequence>MDTTSKKTKTEKSIAQQINDWFDKLSPQYSVLPLQTQKPTAHLTAWLFSEGTHALVSTEATRRLSFQRTYDAATQEPNPAEVTFITTTTPETWKELVQFAKHWNGPISATLHVSKNEETSSMLAEYKSTPELFNHVDLHLVQTPQKTASILIPLNVERNLARIYARSNHVSDIPVNTIIATDLRRTILKHLTEYTELLRKGDMLVIPTFAYNENAHIAARVPQTKKELVGLVEKEKVLGLYDAHFALNQGPTDLDTWKNANDIYKVTQYTMEYEPIVIQSKTVQPWQSIKHKNYYWH</sequence>
<name>A0A367JMH7_RHIST</name>
<keyword evidence="3" id="KW-0735">Signal-anchor</keyword>
<protein>
    <submittedName>
        <fullName evidence="7">Uncharacterized protein</fullName>
    </submittedName>
</protein>
<dbReference type="Pfam" id="PF13896">
    <property type="entry name" value="Glyco_transf_49"/>
    <property type="match status" value="1"/>
</dbReference>
<keyword evidence="8" id="KW-1185">Reference proteome</keyword>
<comment type="caution">
    <text evidence="7">The sequence shown here is derived from an EMBL/GenBank/DDBJ whole genome shotgun (WGS) entry which is preliminary data.</text>
</comment>
<keyword evidence="6" id="KW-0325">Glycoprotein</keyword>
<dbReference type="GO" id="GO:0015020">
    <property type="term" value="F:glucuronosyltransferase activity"/>
    <property type="evidence" value="ECO:0007669"/>
    <property type="project" value="TreeGrafter"/>
</dbReference>
<gene>
    <name evidence="7" type="ORF">CU098_009924</name>
</gene>
<evidence type="ECO:0000256" key="4">
    <source>
        <dbReference type="ARBA" id="ARBA00022989"/>
    </source>
</evidence>
<reference evidence="7 8" key="1">
    <citation type="journal article" date="2018" name="G3 (Bethesda)">
        <title>Phylogenetic and Phylogenomic Definition of Rhizopus Species.</title>
        <authorList>
            <person name="Gryganskyi A.P."/>
            <person name="Golan J."/>
            <person name="Dolatabadi S."/>
            <person name="Mondo S."/>
            <person name="Robb S."/>
            <person name="Idnurm A."/>
            <person name="Muszewska A."/>
            <person name="Steczkiewicz K."/>
            <person name="Masonjones S."/>
            <person name="Liao H.L."/>
            <person name="Gajdeczka M.T."/>
            <person name="Anike F."/>
            <person name="Vuek A."/>
            <person name="Anishchenko I.M."/>
            <person name="Voigt K."/>
            <person name="de Hoog G.S."/>
            <person name="Smith M.E."/>
            <person name="Heitman J."/>
            <person name="Vilgalys R."/>
            <person name="Stajich J.E."/>
        </authorList>
    </citation>
    <scope>NUCLEOTIDE SEQUENCE [LARGE SCALE GENOMIC DNA]</scope>
    <source>
        <strain evidence="7 8">LSU 92-RS-03</strain>
    </source>
</reference>
<keyword evidence="4" id="KW-1133">Transmembrane helix</keyword>
<organism evidence="7 8">
    <name type="scientific">Rhizopus stolonifer</name>
    <name type="common">Rhizopus nigricans</name>
    <dbReference type="NCBI Taxonomy" id="4846"/>
    <lineage>
        <taxon>Eukaryota</taxon>
        <taxon>Fungi</taxon>
        <taxon>Fungi incertae sedis</taxon>
        <taxon>Mucoromycota</taxon>
        <taxon>Mucoromycotina</taxon>
        <taxon>Mucoromycetes</taxon>
        <taxon>Mucorales</taxon>
        <taxon>Mucorineae</taxon>
        <taxon>Rhizopodaceae</taxon>
        <taxon>Rhizopus</taxon>
    </lineage>
</organism>
<evidence type="ECO:0000256" key="1">
    <source>
        <dbReference type="ARBA" id="ARBA00004606"/>
    </source>
</evidence>
<accession>A0A367JMH7</accession>
<dbReference type="PANTHER" id="PTHR12270">
    <property type="entry name" value="GLYCOSYLTRANSFERASE-RELATED"/>
    <property type="match status" value="1"/>
</dbReference>
<comment type="subcellular location">
    <subcellularLocation>
        <location evidence="1">Membrane</location>
        <topology evidence="1">Single-pass type II membrane protein</topology>
    </subcellularLocation>
</comment>
<dbReference type="GO" id="GO:0042285">
    <property type="term" value="F:xylosyltransferase activity"/>
    <property type="evidence" value="ECO:0007669"/>
    <property type="project" value="TreeGrafter"/>
</dbReference>
<evidence type="ECO:0000256" key="6">
    <source>
        <dbReference type="ARBA" id="ARBA00023180"/>
    </source>
</evidence>
<dbReference type="GO" id="GO:0016020">
    <property type="term" value="C:membrane"/>
    <property type="evidence" value="ECO:0007669"/>
    <property type="project" value="UniProtKB-SubCell"/>
</dbReference>